<gene>
    <name evidence="1" type="ORF">ENL39_01030</name>
</gene>
<comment type="caution">
    <text evidence="1">The sequence shown here is derived from an EMBL/GenBank/DDBJ whole genome shotgun (WGS) entry which is preliminary data.</text>
</comment>
<proteinExistence type="predicted"/>
<accession>A0A7V5HY32</accession>
<organism evidence="1">
    <name type="scientific">Aerophobetes bacterium</name>
    <dbReference type="NCBI Taxonomy" id="2030807"/>
    <lineage>
        <taxon>Bacteria</taxon>
        <taxon>Candidatus Aerophobota</taxon>
    </lineage>
</organism>
<reference evidence="1" key="1">
    <citation type="journal article" date="2020" name="mSystems">
        <title>Genome- and Community-Level Interaction Insights into Carbon Utilization and Element Cycling Functions of Hydrothermarchaeota in Hydrothermal Sediment.</title>
        <authorList>
            <person name="Zhou Z."/>
            <person name="Liu Y."/>
            <person name="Xu W."/>
            <person name="Pan J."/>
            <person name="Luo Z.H."/>
            <person name="Li M."/>
        </authorList>
    </citation>
    <scope>NUCLEOTIDE SEQUENCE [LARGE SCALE GENOMIC DNA]</scope>
    <source>
        <strain evidence="1">HyVt-92</strain>
    </source>
</reference>
<dbReference type="Proteomes" id="UP000886070">
    <property type="component" value="Unassembled WGS sequence"/>
</dbReference>
<dbReference type="AlphaFoldDB" id="A0A7V5HY32"/>
<protein>
    <submittedName>
        <fullName evidence="1">Uncharacterized protein</fullName>
    </submittedName>
</protein>
<dbReference type="EMBL" id="DRTT01000029">
    <property type="protein sequence ID" value="HHF98058.1"/>
    <property type="molecule type" value="Genomic_DNA"/>
</dbReference>
<sequence length="250" mass="28581">MNLSDEEKEEWYRRKQEEGDRCSWLDKCVRACLATFYATGELPDWCLPEKELIVRPKEVTVDADEVVNYSVENCQGDITVDYGYGEVFDITPCVDGVASFKIKNWGIVGTHEGTVTDGKSSDDFHVTVRGVPECAGYWYWFCDIYGGAPEWWKGINKRSGVVVNNGRNTCVNNKGRRILVHLPAQTWSSFSETISVDECWQYLDPGQCFSPQRYHVTIHYWSAGRSWRDCGGASIVQYNAAQFKVFWCVE</sequence>
<name>A0A7V5HY32_UNCAE</name>
<evidence type="ECO:0000313" key="1">
    <source>
        <dbReference type="EMBL" id="HHF98058.1"/>
    </source>
</evidence>